<sequence>MYITKGMPMSSSMILSKSLIESGRDIPLKELLYAKRVLDNYMAVAKDTSPLELLTEMKAAAKQVEYFTTDNNPCEARNVISSMIDEIDSAETFAAFKTLAGKPSQALNELIEDRAQLIRYERELLLASGYDASRI</sequence>
<name>A0A249W5Z3_VIBPH</name>
<organism evidence="1">
    <name type="scientific">Vibrio parahaemolyticus</name>
    <dbReference type="NCBI Taxonomy" id="670"/>
    <lineage>
        <taxon>Bacteria</taxon>
        <taxon>Pseudomonadati</taxon>
        <taxon>Pseudomonadota</taxon>
        <taxon>Gammaproteobacteria</taxon>
        <taxon>Vibrionales</taxon>
        <taxon>Vibrionaceae</taxon>
        <taxon>Vibrio</taxon>
    </lineage>
</organism>
<dbReference type="AlphaFoldDB" id="A0A249W5Z3"/>
<dbReference type="EMBL" id="CP023248">
    <property type="protein sequence ID" value="ASZ51964.1"/>
    <property type="molecule type" value="Genomic_DNA"/>
</dbReference>
<proteinExistence type="predicted"/>
<protein>
    <submittedName>
        <fullName evidence="1">Uncharacterized protein</fullName>
    </submittedName>
</protein>
<accession>A0A249W5Z3</accession>
<evidence type="ECO:0000313" key="1">
    <source>
        <dbReference type="EMBL" id="ASZ51964.1"/>
    </source>
</evidence>
<reference evidence="1" key="1">
    <citation type="submission" date="2017-09" db="EMBL/GenBank/DDBJ databases">
        <authorList>
            <person name="Ehlers B."/>
            <person name="Leendertz F.H."/>
        </authorList>
    </citation>
    <scope>NUCLEOTIDE SEQUENCE</scope>
    <source>
        <strain evidence="1">MAVP-26</strain>
    </source>
</reference>
<gene>
    <name evidence="1" type="ORF">YA91_16180</name>
</gene>